<evidence type="ECO:0000256" key="3">
    <source>
        <dbReference type="SAM" id="MobiDB-lite"/>
    </source>
</evidence>
<proteinExistence type="predicted"/>
<dbReference type="STRING" id="337451.A0A443PA25"/>
<evidence type="ECO:0000256" key="2">
    <source>
        <dbReference type="ARBA" id="ARBA00023163"/>
    </source>
</evidence>
<dbReference type="PROSITE" id="PS50888">
    <property type="entry name" value="BHLH"/>
    <property type="match status" value="1"/>
</dbReference>
<dbReference type="GO" id="GO:0046983">
    <property type="term" value="F:protein dimerization activity"/>
    <property type="evidence" value="ECO:0007669"/>
    <property type="project" value="InterPro"/>
</dbReference>
<dbReference type="Pfam" id="PF14215">
    <property type="entry name" value="bHLH-MYC_N"/>
    <property type="match status" value="2"/>
</dbReference>
<dbReference type="AlphaFoldDB" id="A0A443PA25"/>
<keyword evidence="1" id="KW-0805">Transcription regulation</keyword>
<dbReference type="PANTHER" id="PTHR46196:SF2">
    <property type="entry name" value="TRANSCRIPTION FACTOR BHLH157"/>
    <property type="match status" value="1"/>
</dbReference>
<keyword evidence="2" id="KW-0804">Transcription</keyword>
<accession>A0A443PA25</accession>
<dbReference type="GO" id="GO:0003700">
    <property type="term" value="F:DNA-binding transcription factor activity"/>
    <property type="evidence" value="ECO:0007669"/>
    <property type="project" value="InterPro"/>
</dbReference>
<dbReference type="InterPro" id="IPR025610">
    <property type="entry name" value="MYC/MYB_N"/>
</dbReference>
<dbReference type="Proteomes" id="UP000283530">
    <property type="component" value="Unassembled WGS sequence"/>
</dbReference>
<evidence type="ECO:0000313" key="5">
    <source>
        <dbReference type="EMBL" id="RWR87635.1"/>
    </source>
</evidence>
<gene>
    <name evidence="5" type="ORF">CKAN_01658600</name>
</gene>
<protein>
    <submittedName>
        <fullName evidence="5">Transcription factor LHW</fullName>
    </submittedName>
</protein>
<organism evidence="5 6">
    <name type="scientific">Cinnamomum micranthum f. kanehirae</name>
    <dbReference type="NCBI Taxonomy" id="337451"/>
    <lineage>
        <taxon>Eukaryota</taxon>
        <taxon>Viridiplantae</taxon>
        <taxon>Streptophyta</taxon>
        <taxon>Embryophyta</taxon>
        <taxon>Tracheophyta</taxon>
        <taxon>Spermatophyta</taxon>
        <taxon>Magnoliopsida</taxon>
        <taxon>Magnoliidae</taxon>
        <taxon>Laurales</taxon>
        <taxon>Lauraceae</taxon>
        <taxon>Cinnamomum</taxon>
    </lineage>
</organism>
<dbReference type="EMBL" id="QPKB01000006">
    <property type="protein sequence ID" value="RWR87635.1"/>
    <property type="molecule type" value="Genomic_DNA"/>
</dbReference>
<dbReference type="Pfam" id="PF23176">
    <property type="entry name" value="bHLH_LHW"/>
    <property type="match status" value="1"/>
</dbReference>
<dbReference type="PANTHER" id="PTHR46196">
    <property type="entry name" value="TRANSCRIPTION FACTOR BHLH155-LIKE ISOFORM X1-RELATED"/>
    <property type="match status" value="1"/>
</dbReference>
<feature type="region of interest" description="Disordered" evidence="3">
    <location>
        <begin position="680"/>
        <end position="720"/>
    </location>
</feature>
<feature type="domain" description="BHLH" evidence="4">
    <location>
        <begin position="704"/>
        <end position="753"/>
    </location>
</feature>
<keyword evidence="6" id="KW-1185">Reference proteome</keyword>
<dbReference type="OrthoDB" id="1883654at2759"/>
<dbReference type="InterPro" id="IPR011598">
    <property type="entry name" value="bHLH_dom"/>
</dbReference>
<comment type="caution">
    <text evidence="5">The sequence shown here is derived from an EMBL/GenBank/DDBJ whole genome shotgun (WGS) entry which is preliminary data.</text>
</comment>
<evidence type="ECO:0000256" key="1">
    <source>
        <dbReference type="ARBA" id="ARBA00023015"/>
    </source>
</evidence>
<evidence type="ECO:0000259" key="4">
    <source>
        <dbReference type="PROSITE" id="PS50888"/>
    </source>
</evidence>
<feature type="compositionally biased region" description="Polar residues" evidence="3">
    <location>
        <begin position="680"/>
        <end position="694"/>
    </location>
</feature>
<dbReference type="InterPro" id="IPR043561">
    <property type="entry name" value="LHW-like"/>
</dbReference>
<reference evidence="5 6" key="1">
    <citation type="journal article" date="2019" name="Nat. Plants">
        <title>Stout camphor tree genome fills gaps in understanding of flowering plant genome evolution.</title>
        <authorList>
            <person name="Chaw S.M."/>
            <person name="Liu Y.C."/>
            <person name="Wu Y.W."/>
            <person name="Wang H.Y."/>
            <person name="Lin C.I."/>
            <person name="Wu C.S."/>
            <person name="Ke H.M."/>
            <person name="Chang L.Y."/>
            <person name="Hsu C.Y."/>
            <person name="Yang H.T."/>
            <person name="Sudianto E."/>
            <person name="Hsu M.H."/>
            <person name="Wu K.P."/>
            <person name="Wang L.N."/>
            <person name="Leebens-Mack J.H."/>
            <person name="Tsai I.J."/>
        </authorList>
    </citation>
    <scope>NUCLEOTIDE SEQUENCE [LARGE SCALE GENOMIC DNA]</scope>
    <source>
        <strain evidence="6">cv. Chaw 1501</strain>
        <tissue evidence="5">Young leaves</tissue>
    </source>
</reference>
<name>A0A443PA25_9MAGN</name>
<sequence>MGLELKEALRGLCLSYGWSYAVCWRVKSRDSILLMWEDAYYEEQIGMLVEKMLHQVHLVGEGIIGKVAFTGKHRWIFSDAYYGESSPIGPFENQVVLQDTAEWHRQFLAGIKTIAIIAVSPQIVVQFGSNQKILERLEFVDHAKSLFQQMQSAQGIFLYEKSPKAFDTGTYDSCATFASIPPCNISSSYYENIKFLDDNCKELTTKAQCGTIPTQYSSPSTVGLHHGSLPRHGLAAPVLPGSICATKDSRELLKKMTAFSSNSSISLVNQCQKIGADCQVISSTTYMQMPCVLQQSYTSSTSNSAFTSPSMTTWSSDVSSLTSMEQELLSGMRIQRSPTIFPKSSATNDPCGNMFRNFQENSILTPFYNTNGTVDAMHGTAYGTGKSADTQHTSPLFHVSEGSPFLPQLPKELASVHTFLGGSGGSGPISATFDHSNSILVNNLNQWTAPPVKQVNNGLTAPTNDNLLQALGVTPLSSGFVDGDIISGIPVVDVPHSLKNSPDCKTDALKEVSKVKENSSNVPAHLAADKDLLDRMRTDPRYNQGQECLDDIILPLGSGTPSNLSTDVPECVSEIDAGSMTGPKKGFFPDVGLEQLLDAVVSNVNLVASHNSDNRMSTTTSTRTVSTSVYSNQVPLVGCISGSMNALLSECNSLKNSNESQNEVLSKSLVSSWIDSNYNTKSESAGVSQPNRSGESVKLTKKRARPGESTRPRPKDRQQIQDRVKELREIVPNGAKCSIDALLDRTIKHMLFLQSVTKYADKLKQIDEPKIIGKESGVILKDASSGSGTGATWAFEVGGQTMVCPILVEDLNPPGQMLVEMLCEERGFFLEIADTIQGFGLTILKGVMEVRDDKIWARFVIEANRDVTRMDIFLSLVGLLQQTTSSSSSESQPNKVADSNVPVITDYQQSPMPFPISLADGIQ</sequence>
<dbReference type="CDD" id="cd18915">
    <property type="entry name" value="bHLH_AtLHW_like"/>
    <property type="match status" value="1"/>
</dbReference>
<evidence type="ECO:0000313" key="6">
    <source>
        <dbReference type="Proteomes" id="UP000283530"/>
    </source>
</evidence>
<feature type="compositionally biased region" description="Basic and acidic residues" evidence="3">
    <location>
        <begin position="705"/>
        <end position="720"/>
    </location>
</feature>